<dbReference type="RefSeq" id="WP_345255270.1">
    <property type="nucleotide sequence ID" value="NZ_BAABGY010000007.1"/>
</dbReference>
<keyword evidence="2" id="KW-1185">Reference proteome</keyword>
<name>A0ABP8GR94_9BACT</name>
<accession>A0ABP8GR94</accession>
<gene>
    <name evidence="1" type="ORF">GCM10023184_18360</name>
</gene>
<evidence type="ECO:0000313" key="2">
    <source>
        <dbReference type="Proteomes" id="UP001501725"/>
    </source>
</evidence>
<reference evidence="2" key="1">
    <citation type="journal article" date="2019" name="Int. J. Syst. Evol. Microbiol.">
        <title>The Global Catalogue of Microorganisms (GCM) 10K type strain sequencing project: providing services to taxonomists for standard genome sequencing and annotation.</title>
        <authorList>
            <consortium name="The Broad Institute Genomics Platform"/>
            <consortium name="The Broad Institute Genome Sequencing Center for Infectious Disease"/>
            <person name="Wu L."/>
            <person name="Ma J."/>
        </authorList>
    </citation>
    <scope>NUCLEOTIDE SEQUENCE [LARGE SCALE GENOMIC DNA]</scope>
    <source>
        <strain evidence="2">JCM 17919</strain>
    </source>
</reference>
<organism evidence="1 2">
    <name type="scientific">Flaviaesturariibacter amylovorans</name>
    <dbReference type="NCBI Taxonomy" id="1084520"/>
    <lineage>
        <taxon>Bacteria</taxon>
        <taxon>Pseudomonadati</taxon>
        <taxon>Bacteroidota</taxon>
        <taxon>Chitinophagia</taxon>
        <taxon>Chitinophagales</taxon>
        <taxon>Chitinophagaceae</taxon>
        <taxon>Flaviaestuariibacter</taxon>
    </lineage>
</organism>
<protein>
    <submittedName>
        <fullName evidence="1">Uncharacterized protein</fullName>
    </submittedName>
</protein>
<evidence type="ECO:0000313" key="1">
    <source>
        <dbReference type="EMBL" id="GAA4328468.1"/>
    </source>
</evidence>
<proteinExistence type="predicted"/>
<sequence>MTVGKLFERLENGETVTVEATDSLFNAMRILMDSNYEKAAIGVNIVNGRATFTPQGPFIKKLKN</sequence>
<dbReference type="Proteomes" id="UP001501725">
    <property type="component" value="Unassembled WGS sequence"/>
</dbReference>
<comment type="caution">
    <text evidence="1">The sequence shown here is derived from an EMBL/GenBank/DDBJ whole genome shotgun (WGS) entry which is preliminary data.</text>
</comment>
<dbReference type="EMBL" id="BAABGY010000007">
    <property type="protein sequence ID" value="GAA4328468.1"/>
    <property type="molecule type" value="Genomic_DNA"/>
</dbReference>